<dbReference type="InterPro" id="IPR001387">
    <property type="entry name" value="Cro/C1-type_HTH"/>
</dbReference>
<sequence>MAHSKYRVQTEEAKQKRKEVGSWIKKLRQDKDLTQAALAKRLGFDYYTFVSSVENGANRVPPEGMRYWAEALGVGRRDFAKRLLAAYDPYMFEELFGPHSKED</sequence>
<protein>
    <submittedName>
        <fullName evidence="2">Helix-turn-helix transcriptional regulator</fullName>
    </submittedName>
</protein>
<feature type="domain" description="HTH cro/C1-type" evidence="1">
    <location>
        <begin position="24"/>
        <end position="43"/>
    </location>
</feature>
<dbReference type="SUPFAM" id="SSF47413">
    <property type="entry name" value="lambda repressor-like DNA-binding domains"/>
    <property type="match status" value="1"/>
</dbReference>
<comment type="caution">
    <text evidence="2">The sequence shown here is derived from an EMBL/GenBank/DDBJ whole genome shotgun (WGS) entry which is preliminary data.</text>
</comment>
<organism evidence="2 3">
    <name type="scientific">Marivibrio halodurans</name>
    <dbReference type="NCBI Taxonomy" id="2039722"/>
    <lineage>
        <taxon>Bacteria</taxon>
        <taxon>Pseudomonadati</taxon>
        <taxon>Pseudomonadota</taxon>
        <taxon>Alphaproteobacteria</taxon>
        <taxon>Rhodospirillales</taxon>
        <taxon>Rhodospirillaceae</taxon>
        <taxon>Marivibrio</taxon>
    </lineage>
</organism>
<dbReference type="Gene3D" id="1.10.260.40">
    <property type="entry name" value="lambda repressor-like DNA-binding domains"/>
    <property type="match status" value="1"/>
</dbReference>
<dbReference type="EMBL" id="JAGMWN010000001">
    <property type="protein sequence ID" value="MBP5855665.1"/>
    <property type="molecule type" value="Genomic_DNA"/>
</dbReference>
<dbReference type="GO" id="GO:0003677">
    <property type="term" value="F:DNA binding"/>
    <property type="evidence" value="ECO:0007669"/>
    <property type="project" value="InterPro"/>
</dbReference>
<dbReference type="CDD" id="cd00093">
    <property type="entry name" value="HTH_XRE"/>
    <property type="match status" value="1"/>
</dbReference>
<gene>
    <name evidence="2" type="ORF">KAJ83_01490</name>
</gene>
<dbReference type="AlphaFoldDB" id="A0A8J7RW71"/>
<reference evidence="2" key="1">
    <citation type="submission" date="2021-04" db="EMBL/GenBank/DDBJ databases">
        <authorList>
            <person name="Zhang D.-C."/>
        </authorList>
    </citation>
    <scope>NUCLEOTIDE SEQUENCE</scope>
    <source>
        <strain evidence="2">CGMCC 1.15697</strain>
    </source>
</reference>
<keyword evidence="3" id="KW-1185">Reference proteome</keyword>
<dbReference type="RefSeq" id="WP_210680242.1">
    <property type="nucleotide sequence ID" value="NZ_JAGMWN010000001.1"/>
</dbReference>
<accession>A0A8J7RW71</accession>
<proteinExistence type="predicted"/>
<dbReference type="SMART" id="SM00530">
    <property type="entry name" value="HTH_XRE"/>
    <property type="match status" value="1"/>
</dbReference>
<dbReference type="Proteomes" id="UP000672602">
    <property type="component" value="Unassembled WGS sequence"/>
</dbReference>
<evidence type="ECO:0000313" key="3">
    <source>
        <dbReference type="Proteomes" id="UP000672602"/>
    </source>
</evidence>
<name>A0A8J7RW71_9PROT</name>
<evidence type="ECO:0000313" key="2">
    <source>
        <dbReference type="EMBL" id="MBP5855665.1"/>
    </source>
</evidence>
<dbReference type="PROSITE" id="PS50943">
    <property type="entry name" value="HTH_CROC1"/>
    <property type="match status" value="1"/>
</dbReference>
<evidence type="ECO:0000259" key="1">
    <source>
        <dbReference type="PROSITE" id="PS50943"/>
    </source>
</evidence>
<dbReference type="InterPro" id="IPR010982">
    <property type="entry name" value="Lambda_DNA-bd_dom_sf"/>
</dbReference>